<keyword evidence="5 6" id="KW-0472">Membrane</keyword>
<keyword evidence="3 6" id="KW-0812">Transmembrane</keyword>
<evidence type="ECO:0000256" key="6">
    <source>
        <dbReference type="SAM" id="Phobius"/>
    </source>
</evidence>
<reference evidence="7 8" key="1">
    <citation type="submission" date="2017-01" db="EMBL/GenBank/DDBJ databases">
        <title>Complete genome of Lacinutrix venerupis DOK2-8 isolated from seawater in Dokdo.</title>
        <authorList>
            <person name="Chi W.-J."/>
            <person name="Kim J.H."/>
        </authorList>
    </citation>
    <scope>NUCLEOTIDE SEQUENCE [LARGE SCALE GENOMIC DNA]</scope>
    <source>
        <strain evidence="7 8">DOK2-8</strain>
    </source>
</reference>
<dbReference type="GO" id="GO:0016020">
    <property type="term" value="C:membrane"/>
    <property type="evidence" value="ECO:0007669"/>
    <property type="project" value="UniProtKB-SubCell"/>
</dbReference>
<dbReference type="InterPro" id="IPR000537">
    <property type="entry name" value="UbiA_prenyltransferase"/>
</dbReference>
<protein>
    <submittedName>
        <fullName evidence="7">Prenyltransferase</fullName>
    </submittedName>
</protein>
<feature type="transmembrane region" description="Helical" evidence="6">
    <location>
        <begin position="171"/>
        <end position="190"/>
    </location>
</feature>
<name>A0AAC9LMW2_9FLAO</name>
<evidence type="ECO:0000256" key="3">
    <source>
        <dbReference type="ARBA" id="ARBA00022692"/>
    </source>
</evidence>
<comment type="subcellular location">
    <subcellularLocation>
        <location evidence="1">Membrane</location>
        <topology evidence="1">Multi-pass membrane protein</topology>
    </subcellularLocation>
</comment>
<dbReference type="NCBIfam" id="NF009512">
    <property type="entry name" value="PRK12872.1-1"/>
    <property type="match status" value="1"/>
</dbReference>
<dbReference type="PANTHER" id="PTHR42723">
    <property type="entry name" value="CHLOROPHYLL SYNTHASE"/>
    <property type="match status" value="1"/>
</dbReference>
<dbReference type="EMBL" id="CP019352">
    <property type="protein sequence ID" value="APY00528.1"/>
    <property type="molecule type" value="Genomic_DNA"/>
</dbReference>
<feature type="transmembrane region" description="Helical" evidence="6">
    <location>
        <begin position="89"/>
        <end position="106"/>
    </location>
</feature>
<keyword evidence="8" id="KW-1185">Reference proteome</keyword>
<evidence type="ECO:0000313" key="7">
    <source>
        <dbReference type="EMBL" id="APY00528.1"/>
    </source>
</evidence>
<feature type="transmembrane region" description="Helical" evidence="6">
    <location>
        <begin position="38"/>
        <end position="58"/>
    </location>
</feature>
<dbReference type="GO" id="GO:0016765">
    <property type="term" value="F:transferase activity, transferring alkyl or aryl (other than methyl) groups"/>
    <property type="evidence" value="ECO:0007669"/>
    <property type="project" value="InterPro"/>
</dbReference>
<evidence type="ECO:0000256" key="1">
    <source>
        <dbReference type="ARBA" id="ARBA00004141"/>
    </source>
</evidence>
<organism evidence="7 8">
    <name type="scientific">Lacinutrix venerupis</name>
    <dbReference type="NCBI Taxonomy" id="1486034"/>
    <lineage>
        <taxon>Bacteria</taxon>
        <taxon>Pseudomonadati</taxon>
        <taxon>Bacteroidota</taxon>
        <taxon>Flavobacteriia</taxon>
        <taxon>Flavobacteriales</taxon>
        <taxon>Flavobacteriaceae</taxon>
        <taxon>Lacinutrix</taxon>
    </lineage>
</organism>
<gene>
    <name evidence="7" type="ORF">BWR22_09420</name>
</gene>
<dbReference type="InterPro" id="IPR050475">
    <property type="entry name" value="Prenyltransferase_related"/>
</dbReference>
<dbReference type="InterPro" id="IPR044878">
    <property type="entry name" value="UbiA_sf"/>
</dbReference>
<dbReference type="CDD" id="cd13961">
    <property type="entry name" value="PT_UbiA_DGGGPS"/>
    <property type="match status" value="1"/>
</dbReference>
<evidence type="ECO:0000256" key="4">
    <source>
        <dbReference type="ARBA" id="ARBA00022989"/>
    </source>
</evidence>
<feature type="transmembrane region" description="Helical" evidence="6">
    <location>
        <begin position="223"/>
        <end position="244"/>
    </location>
</feature>
<dbReference type="PANTHER" id="PTHR42723:SF1">
    <property type="entry name" value="CHLOROPHYLL SYNTHASE, CHLOROPLASTIC"/>
    <property type="match status" value="1"/>
</dbReference>
<dbReference type="Gene3D" id="1.20.120.1780">
    <property type="entry name" value="UbiA prenyltransferase"/>
    <property type="match status" value="1"/>
</dbReference>
<keyword evidence="4 6" id="KW-1133">Transmembrane helix</keyword>
<proteinExistence type="predicted"/>
<feature type="transmembrane region" description="Helical" evidence="6">
    <location>
        <begin position="12"/>
        <end position="32"/>
    </location>
</feature>
<feature type="transmembrane region" description="Helical" evidence="6">
    <location>
        <begin position="282"/>
        <end position="301"/>
    </location>
</feature>
<feature type="transmembrane region" description="Helical" evidence="6">
    <location>
        <begin position="140"/>
        <end position="159"/>
    </location>
</feature>
<feature type="transmembrane region" description="Helical" evidence="6">
    <location>
        <begin position="112"/>
        <end position="128"/>
    </location>
</feature>
<dbReference type="RefSeq" id="WP_076733434.1">
    <property type="nucleotide sequence ID" value="NZ_CP019352.1"/>
</dbReference>
<dbReference type="KEGG" id="lvn:BWR22_09420"/>
<keyword evidence="2" id="KW-1003">Cell membrane</keyword>
<dbReference type="Gene3D" id="1.10.357.140">
    <property type="entry name" value="UbiA prenyltransferase"/>
    <property type="match status" value="1"/>
</dbReference>
<accession>A0AAC9LMW2</accession>
<dbReference type="Pfam" id="PF01040">
    <property type="entry name" value="UbiA"/>
    <property type="match status" value="1"/>
</dbReference>
<sequence length="302" mass="33665">MNILNLIRWKNLLMIAVVQLLVKYALFPAFAIDTTLGSLNFFLLILSTVCIAAGGYIINDIYDLETDAVNKPNKVIVGKKITESTANKLYVIFTFVGVCLGFYLSHQVARPPFFGLFVIIAAALYVYASYLKQIAVAGNIIVSLLVAISLLIVGVFELIPATTIQNESIQSTMLEVLTDFGVFAFLINFIREIVKDIQDVDGDHKAGMQTLPILFGKSRTSKITMVLTLITIVIIVYYITTFLYMHVEAIAYFLIAVVGPLIYIAIKMFTAESNAHFKHISFMLKMVMISGMLSMLLYRLIL</sequence>
<dbReference type="Proteomes" id="UP000187506">
    <property type="component" value="Chromosome"/>
</dbReference>
<evidence type="ECO:0000313" key="8">
    <source>
        <dbReference type="Proteomes" id="UP000187506"/>
    </source>
</evidence>
<feature type="transmembrane region" description="Helical" evidence="6">
    <location>
        <begin position="250"/>
        <end position="270"/>
    </location>
</feature>
<dbReference type="AlphaFoldDB" id="A0AAC9LMW2"/>
<evidence type="ECO:0000256" key="5">
    <source>
        <dbReference type="ARBA" id="ARBA00023136"/>
    </source>
</evidence>
<evidence type="ECO:0000256" key="2">
    <source>
        <dbReference type="ARBA" id="ARBA00022475"/>
    </source>
</evidence>